<keyword evidence="2" id="KW-1185">Reference proteome</keyword>
<dbReference type="Proteomes" id="UP000004994">
    <property type="component" value="Chromosome 2"/>
</dbReference>
<evidence type="ECO:0000313" key="2">
    <source>
        <dbReference type="Proteomes" id="UP000004994"/>
    </source>
</evidence>
<dbReference type="EnsemblPlants" id="Solyc02g071290.1.1">
    <property type="protein sequence ID" value="Solyc02g071290.1.1.1"/>
    <property type="gene ID" value="Solyc02g071290.1"/>
</dbReference>
<dbReference type="InParanoid" id="A0A3Q7F2B9"/>
<protein>
    <submittedName>
        <fullName evidence="1">Uncharacterized protein</fullName>
    </submittedName>
</protein>
<reference evidence="1" key="2">
    <citation type="submission" date="2019-01" db="UniProtKB">
        <authorList>
            <consortium name="EnsemblPlants"/>
        </authorList>
    </citation>
    <scope>IDENTIFICATION</scope>
    <source>
        <strain evidence="1">cv. Heinz 1706</strain>
    </source>
</reference>
<sequence length="51" mass="5696">MPMAQGLIFNAKQNISSESLFCVSSHAGKAEARNKQLSFPKFMIKFLVSVY</sequence>
<dbReference type="PaxDb" id="4081-Solyc02g071290.1.1"/>
<dbReference type="Gramene" id="Solyc02g071290.1.1">
    <property type="protein sequence ID" value="Solyc02g071290.1.1.1"/>
    <property type="gene ID" value="Solyc02g071290.1"/>
</dbReference>
<dbReference type="AlphaFoldDB" id="A0A3Q7F2B9"/>
<proteinExistence type="predicted"/>
<accession>A0A3Q7F2B9</accession>
<evidence type="ECO:0000313" key="1">
    <source>
        <dbReference type="EnsemblPlants" id="Solyc02g071290.1.1.1"/>
    </source>
</evidence>
<reference evidence="1" key="1">
    <citation type="journal article" date="2012" name="Nature">
        <title>The tomato genome sequence provides insights into fleshy fruit evolution.</title>
        <authorList>
            <consortium name="Tomato Genome Consortium"/>
        </authorList>
    </citation>
    <scope>NUCLEOTIDE SEQUENCE [LARGE SCALE GENOMIC DNA]</scope>
    <source>
        <strain evidence="1">cv. Heinz 1706</strain>
    </source>
</reference>
<name>A0A3Q7F2B9_SOLLC</name>
<organism evidence="1">
    <name type="scientific">Solanum lycopersicum</name>
    <name type="common">Tomato</name>
    <name type="synonym">Lycopersicon esculentum</name>
    <dbReference type="NCBI Taxonomy" id="4081"/>
    <lineage>
        <taxon>Eukaryota</taxon>
        <taxon>Viridiplantae</taxon>
        <taxon>Streptophyta</taxon>
        <taxon>Embryophyta</taxon>
        <taxon>Tracheophyta</taxon>
        <taxon>Spermatophyta</taxon>
        <taxon>Magnoliopsida</taxon>
        <taxon>eudicotyledons</taxon>
        <taxon>Gunneridae</taxon>
        <taxon>Pentapetalae</taxon>
        <taxon>asterids</taxon>
        <taxon>lamiids</taxon>
        <taxon>Solanales</taxon>
        <taxon>Solanaceae</taxon>
        <taxon>Solanoideae</taxon>
        <taxon>Solaneae</taxon>
        <taxon>Solanum</taxon>
        <taxon>Solanum subgen. Lycopersicon</taxon>
    </lineage>
</organism>